<gene>
    <name evidence="1" type="ORF">PILCRDRAFT_762382</name>
</gene>
<dbReference type="STRING" id="765440.A0A0C3CRQ2"/>
<dbReference type="OrthoDB" id="3236156at2759"/>
<sequence>EREMRGEEAILLASLSDLIPLIWEETERNISDAGGLTGWQALSADERTFRECEAYRCMCVRLGEDILDSLTPEQRQYATLFIWGGCCMHKEMNSVKGGNARMMAFWDDAGIVGPMKLFNQDNAAAAALGGSAARQRAGDNSQAGGVKLTSLAGAVFANKDKKKGQQDSLQVYLQSVIGYMEKRSFTNIEQNIYLALDDDPTITELCVLTLYAQAVSHPYMRLVRGPEAAETNLLDLGPVHDKVKAHCRAVIANPNLLISATTSYETGSMDGKIWERPDAIYAVLGYAPRLPHLRGALVAFFEGALDTWERFTDEYCPEGAIASASISERRRAYMKTTNDDNEGALGEARRASQHAPNMTLNQHNARTMYCKNNTVAFIRTCLGPEDLKYLRRRARELDASGVAKDQREQQATAYKETVDKKRKAASARKAVVDAKRTRIDAVVPRLDTQSITDNPGTNNELDLQLEWHRRLDSDKHIPPKTKMTRKEDKVTALVAAVKRYNEGTVHAPEATEDVEMLAEVPDDLDEEESDWEH</sequence>
<evidence type="ECO:0000313" key="1">
    <source>
        <dbReference type="EMBL" id="KIM92352.1"/>
    </source>
</evidence>
<dbReference type="AlphaFoldDB" id="A0A0C3CRQ2"/>
<dbReference type="Proteomes" id="UP000054166">
    <property type="component" value="Unassembled WGS sequence"/>
</dbReference>
<protein>
    <submittedName>
        <fullName evidence="1">Uncharacterized protein</fullName>
    </submittedName>
</protein>
<accession>A0A0C3CRQ2</accession>
<feature type="non-terminal residue" evidence="1">
    <location>
        <position position="1"/>
    </location>
</feature>
<keyword evidence="2" id="KW-1185">Reference proteome</keyword>
<dbReference type="InParanoid" id="A0A0C3CRQ2"/>
<dbReference type="HOGENOM" id="CLU_006824_2_1_1"/>
<evidence type="ECO:0000313" key="2">
    <source>
        <dbReference type="Proteomes" id="UP000054166"/>
    </source>
</evidence>
<organism evidence="1 2">
    <name type="scientific">Piloderma croceum (strain F 1598)</name>
    <dbReference type="NCBI Taxonomy" id="765440"/>
    <lineage>
        <taxon>Eukaryota</taxon>
        <taxon>Fungi</taxon>
        <taxon>Dikarya</taxon>
        <taxon>Basidiomycota</taxon>
        <taxon>Agaricomycotina</taxon>
        <taxon>Agaricomycetes</taxon>
        <taxon>Agaricomycetidae</taxon>
        <taxon>Atheliales</taxon>
        <taxon>Atheliaceae</taxon>
        <taxon>Piloderma</taxon>
    </lineage>
</organism>
<reference evidence="1 2" key="1">
    <citation type="submission" date="2014-04" db="EMBL/GenBank/DDBJ databases">
        <authorList>
            <consortium name="DOE Joint Genome Institute"/>
            <person name="Kuo A."/>
            <person name="Tarkka M."/>
            <person name="Buscot F."/>
            <person name="Kohler A."/>
            <person name="Nagy L.G."/>
            <person name="Floudas D."/>
            <person name="Copeland A."/>
            <person name="Barry K.W."/>
            <person name="Cichocki N."/>
            <person name="Veneault-Fourrey C."/>
            <person name="LaButti K."/>
            <person name="Lindquist E.A."/>
            <person name="Lipzen A."/>
            <person name="Lundell T."/>
            <person name="Morin E."/>
            <person name="Murat C."/>
            <person name="Sun H."/>
            <person name="Tunlid A."/>
            <person name="Henrissat B."/>
            <person name="Grigoriev I.V."/>
            <person name="Hibbett D.S."/>
            <person name="Martin F."/>
            <person name="Nordberg H.P."/>
            <person name="Cantor M.N."/>
            <person name="Hua S.X."/>
        </authorList>
    </citation>
    <scope>NUCLEOTIDE SEQUENCE [LARGE SCALE GENOMIC DNA]</scope>
    <source>
        <strain evidence="1 2">F 1598</strain>
    </source>
</reference>
<proteinExistence type="predicted"/>
<reference evidence="2" key="2">
    <citation type="submission" date="2015-01" db="EMBL/GenBank/DDBJ databases">
        <title>Evolutionary Origins and Diversification of the Mycorrhizal Mutualists.</title>
        <authorList>
            <consortium name="DOE Joint Genome Institute"/>
            <consortium name="Mycorrhizal Genomics Consortium"/>
            <person name="Kohler A."/>
            <person name="Kuo A."/>
            <person name="Nagy L.G."/>
            <person name="Floudas D."/>
            <person name="Copeland A."/>
            <person name="Barry K.W."/>
            <person name="Cichocki N."/>
            <person name="Veneault-Fourrey C."/>
            <person name="LaButti K."/>
            <person name="Lindquist E.A."/>
            <person name="Lipzen A."/>
            <person name="Lundell T."/>
            <person name="Morin E."/>
            <person name="Murat C."/>
            <person name="Riley R."/>
            <person name="Ohm R."/>
            <person name="Sun H."/>
            <person name="Tunlid A."/>
            <person name="Henrissat B."/>
            <person name="Grigoriev I.V."/>
            <person name="Hibbett D.S."/>
            <person name="Martin F."/>
        </authorList>
    </citation>
    <scope>NUCLEOTIDE SEQUENCE [LARGE SCALE GENOMIC DNA]</scope>
    <source>
        <strain evidence="2">F 1598</strain>
    </source>
</reference>
<name>A0A0C3CRQ2_PILCF</name>
<dbReference type="EMBL" id="KN832970">
    <property type="protein sequence ID" value="KIM92352.1"/>
    <property type="molecule type" value="Genomic_DNA"/>
</dbReference>